<gene>
    <name evidence="1" type="ORF">SDC9_119991</name>
</gene>
<name>A0A645C627_9ZZZZ</name>
<comment type="caution">
    <text evidence="1">The sequence shown here is derived from an EMBL/GenBank/DDBJ whole genome shotgun (WGS) entry which is preliminary data.</text>
</comment>
<evidence type="ECO:0000313" key="1">
    <source>
        <dbReference type="EMBL" id="MPM73015.1"/>
    </source>
</evidence>
<sequence>MLRNNAYHGKVDEFLNVVAVQSEEEALRVALAEALGWFTLSRNRDAIVSAFKEVAGNPQTTAKLKEELLKSAARIEVYMR</sequence>
<protein>
    <submittedName>
        <fullName evidence="1">Uncharacterized protein</fullName>
    </submittedName>
</protein>
<reference evidence="1" key="1">
    <citation type="submission" date="2019-08" db="EMBL/GenBank/DDBJ databases">
        <authorList>
            <person name="Kucharzyk K."/>
            <person name="Murdoch R.W."/>
            <person name="Higgins S."/>
            <person name="Loffler F."/>
        </authorList>
    </citation>
    <scope>NUCLEOTIDE SEQUENCE</scope>
</reference>
<proteinExistence type="predicted"/>
<dbReference type="AlphaFoldDB" id="A0A645C627"/>
<accession>A0A645C627</accession>
<organism evidence="1">
    <name type="scientific">bioreactor metagenome</name>
    <dbReference type="NCBI Taxonomy" id="1076179"/>
    <lineage>
        <taxon>unclassified sequences</taxon>
        <taxon>metagenomes</taxon>
        <taxon>ecological metagenomes</taxon>
    </lineage>
</organism>
<dbReference type="EMBL" id="VSSQ01025101">
    <property type="protein sequence ID" value="MPM73015.1"/>
    <property type="molecule type" value="Genomic_DNA"/>
</dbReference>